<dbReference type="AlphaFoldDB" id="A0A3S4KLL4"/>
<gene>
    <name evidence="1" type="ORF">NCTC11075_02742</name>
</gene>
<evidence type="ECO:0000313" key="1">
    <source>
        <dbReference type="EMBL" id="VEB91048.1"/>
    </source>
</evidence>
<dbReference type="Proteomes" id="UP000270272">
    <property type="component" value="Chromosome"/>
</dbReference>
<sequence>MSVCSPGANICYFSPQVCFLSGLWNIDLPVAVKVMCLLGLGVESVGYGYVRHVF</sequence>
<proteinExistence type="predicted"/>
<protein>
    <submittedName>
        <fullName evidence="1">Uncharacterized protein</fullName>
    </submittedName>
</protein>
<dbReference type="EMBL" id="LR134204">
    <property type="protein sequence ID" value="VEB91048.1"/>
    <property type="molecule type" value="Genomic_DNA"/>
</dbReference>
<accession>A0A3S4KLL4</accession>
<evidence type="ECO:0000313" key="2">
    <source>
        <dbReference type="Proteomes" id="UP000270272"/>
    </source>
</evidence>
<name>A0A3S4KLL4_CITKO</name>
<reference evidence="1 2" key="1">
    <citation type="submission" date="2018-12" db="EMBL/GenBank/DDBJ databases">
        <authorList>
            <consortium name="Pathogen Informatics"/>
        </authorList>
    </citation>
    <scope>NUCLEOTIDE SEQUENCE [LARGE SCALE GENOMIC DNA]</scope>
    <source>
        <strain evidence="1 2">NCTC11075</strain>
    </source>
</reference>
<organism evidence="1 2">
    <name type="scientific">Citrobacter koseri</name>
    <name type="common">Citrobacter diversus</name>
    <dbReference type="NCBI Taxonomy" id="545"/>
    <lineage>
        <taxon>Bacteria</taxon>
        <taxon>Pseudomonadati</taxon>
        <taxon>Pseudomonadota</taxon>
        <taxon>Gammaproteobacteria</taxon>
        <taxon>Enterobacterales</taxon>
        <taxon>Enterobacteriaceae</taxon>
        <taxon>Citrobacter</taxon>
    </lineage>
</organism>